<dbReference type="EMBL" id="ML992685">
    <property type="protein sequence ID" value="KAF2209795.1"/>
    <property type="molecule type" value="Genomic_DNA"/>
</dbReference>
<name>A0A6A6F8R9_9PEZI</name>
<feature type="chain" id="PRO_5025449274" evidence="1">
    <location>
        <begin position="17"/>
        <end position="124"/>
    </location>
</feature>
<evidence type="ECO:0000256" key="1">
    <source>
        <dbReference type="SAM" id="SignalP"/>
    </source>
</evidence>
<feature type="signal peptide" evidence="1">
    <location>
        <begin position="1"/>
        <end position="16"/>
    </location>
</feature>
<proteinExistence type="predicted"/>
<organism evidence="2 3">
    <name type="scientific">Cercospora zeae-maydis SCOH1-5</name>
    <dbReference type="NCBI Taxonomy" id="717836"/>
    <lineage>
        <taxon>Eukaryota</taxon>
        <taxon>Fungi</taxon>
        <taxon>Dikarya</taxon>
        <taxon>Ascomycota</taxon>
        <taxon>Pezizomycotina</taxon>
        <taxon>Dothideomycetes</taxon>
        <taxon>Dothideomycetidae</taxon>
        <taxon>Mycosphaerellales</taxon>
        <taxon>Mycosphaerellaceae</taxon>
        <taxon>Cercospora</taxon>
    </lineage>
</organism>
<keyword evidence="1" id="KW-0732">Signal</keyword>
<evidence type="ECO:0000313" key="2">
    <source>
        <dbReference type="EMBL" id="KAF2209795.1"/>
    </source>
</evidence>
<keyword evidence="3" id="KW-1185">Reference proteome</keyword>
<dbReference type="Proteomes" id="UP000799539">
    <property type="component" value="Unassembled WGS sequence"/>
</dbReference>
<accession>A0A6A6F8R9</accession>
<dbReference type="OrthoDB" id="3638358at2759"/>
<gene>
    <name evidence="2" type="ORF">CERZMDRAFT_100198</name>
</gene>
<reference evidence="2" key="1">
    <citation type="journal article" date="2020" name="Stud. Mycol.">
        <title>101 Dothideomycetes genomes: a test case for predicting lifestyles and emergence of pathogens.</title>
        <authorList>
            <person name="Haridas S."/>
            <person name="Albert R."/>
            <person name="Binder M."/>
            <person name="Bloem J."/>
            <person name="Labutti K."/>
            <person name="Salamov A."/>
            <person name="Andreopoulos B."/>
            <person name="Baker S."/>
            <person name="Barry K."/>
            <person name="Bills G."/>
            <person name="Bluhm B."/>
            <person name="Cannon C."/>
            <person name="Castanera R."/>
            <person name="Culley D."/>
            <person name="Daum C."/>
            <person name="Ezra D."/>
            <person name="Gonzalez J."/>
            <person name="Henrissat B."/>
            <person name="Kuo A."/>
            <person name="Liang C."/>
            <person name="Lipzen A."/>
            <person name="Lutzoni F."/>
            <person name="Magnuson J."/>
            <person name="Mondo S."/>
            <person name="Nolan M."/>
            <person name="Ohm R."/>
            <person name="Pangilinan J."/>
            <person name="Park H.-J."/>
            <person name="Ramirez L."/>
            <person name="Alfaro M."/>
            <person name="Sun H."/>
            <person name="Tritt A."/>
            <person name="Yoshinaga Y."/>
            <person name="Zwiers L.-H."/>
            <person name="Turgeon B."/>
            <person name="Goodwin S."/>
            <person name="Spatafora J."/>
            <person name="Crous P."/>
            <person name="Grigoriev I."/>
        </authorList>
    </citation>
    <scope>NUCLEOTIDE SEQUENCE</scope>
    <source>
        <strain evidence="2">SCOH1-5</strain>
    </source>
</reference>
<evidence type="ECO:0000313" key="3">
    <source>
        <dbReference type="Proteomes" id="UP000799539"/>
    </source>
</evidence>
<sequence length="124" mass="13196">MRIAVALLSCASLALAGNLFARQAICTSDDACESVCRAAPCSGTLDGKPVSPSNAVVEKARSLYSDYHCVSGKCQCAITSDDQAEELCKYWVEHDKADFPNARYVSGGVNADKGMIYCVFASNK</sequence>
<dbReference type="AlphaFoldDB" id="A0A6A6F8R9"/>
<protein>
    <submittedName>
        <fullName evidence="2">Uncharacterized protein</fullName>
    </submittedName>
</protein>